<dbReference type="PANTHER" id="PTHR23150:SF19">
    <property type="entry name" value="FORMYLGLYCINE-GENERATING ENZYME"/>
    <property type="match status" value="1"/>
</dbReference>
<accession>A0A4R9JRT2</accession>
<evidence type="ECO:0000313" key="2">
    <source>
        <dbReference type="EMBL" id="TGL55234.1"/>
    </source>
</evidence>
<dbReference type="Pfam" id="PF03781">
    <property type="entry name" value="FGE-sulfatase"/>
    <property type="match status" value="1"/>
</dbReference>
<comment type="caution">
    <text evidence="2">The sequence shown here is derived from an EMBL/GenBank/DDBJ whole genome shotgun (WGS) entry which is preliminary data.</text>
</comment>
<dbReference type="PANTHER" id="PTHR23150">
    <property type="entry name" value="SULFATASE MODIFYING FACTOR 1, 2"/>
    <property type="match status" value="1"/>
</dbReference>
<dbReference type="InterPro" id="IPR051043">
    <property type="entry name" value="Sulfatase_Mod_Factor_Kinase"/>
</dbReference>
<reference evidence="2" key="1">
    <citation type="journal article" date="2019" name="PLoS Negl. Trop. Dis.">
        <title>Revisiting the worldwide diversity of Leptospira species in the environment.</title>
        <authorList>
            <person name="Vincent A.T."/>
            <person name="Schiettekatte O."/>
            <person name="Bourhy P."/>
            <person name="Veyrier F.J."/>
            <person name="Picardeau M."/>
        </authorList>
    </citation>
    <scope>NUCLEOTIDE SEQUENCE [LARGE SCALE GENOMIC DNA]</scope>
    <source>
        <strain evidence="2">201702454</strain>
    </source>
</reference>
<dbReference type="InterPro" id="IPR042095">
    <property type="entry name" value="SUMF_sf"/>
</dbReference>
<evidence type="ECO:0000259" key="1">
    <source>
        <dbReference type="Pfam" id="PF03781"/>
    </source>
</evidence>
<dbReference type="OrthoDB" id="9812707at2"/>
<dbReference type="Gene3D" id="3.90.1580.10">
    <property type="entry name" value="paralog of FGE (formylglycine-generating enzyme)"/>
    <property type="match status" value="1"/>
</dbReference>
<gene>
    <name evidence="2" type="ORF">EHQ59_06440</name>
</gene>
<evidence type="ECO:0000313" key="3">
    <source>
        <dbReference type="Proteomes" id="UP000297609"/>
    </source>
</evidence>
<dbReference type="EMBL" id="RQGG01000013">
    <property type="protein sequence ID" value="TGL55234.1"/>
    <property type="molecule type" value="Genomic_DNA"/>
</dbReference>
<keyword evidence="3" id="KW-1185">Reference proteome</keyword>
<dbReference type="InterPro" id="IPR016187">
    <property type="entry name" value="CTDL_fold"/>
</dbReference>
<organism evidence="2 3">
    <name type="scientific">Leptospira kemamanensis</name>
    <dbReference type="NCBI Taxonomy" id="2484942"/>
    <lineage>
        <taxon>Bacteria</taxon>
        <taxon>Pseudomonadati</taxon>
        <taxon>Spirochaetota</taxon>
        <taxon>Spirochaetia</taxon>
        <taxon>Leptospirales</taxon>
        <taxon>Leptospiraceae</taxon>
        <taxon>Leptospira</taxon>
    </lineage>
</organism>
<dbReference type="InterPro" id="IPR005532">
    <property type="entry name" value="SUMF_dom"/>
</dbReference>
<sequence>MLSLERMKDWEWEKKMGANFLYPFGKQSNIPNRDDDPIVCVSYLDAKAYCEFYQMRLPTEAERGYVA</sequence>
<protein>
    <recommendedName>
        <fullName evidence="1">Sulfatase-modifying factor enzyme-like domain-containing protein</fullName>
    </recommendedName>
</protein>
<name>A0A4R9JRT2_9LEPT</name>
<dbReference type="SUPFAM" id="SSF56436">
    <property type="entry name" value="C-type lectin-like"/>
    <property type="match status" value="1"/>
</dbReference>
<dbReference type="Proteomes" id="UP000297609">
    <property type="component" value="Unassembled WGS sequence"/>
</dbReference>
<dbReference type="RefSeq" id="WP_135618461.1">
    <property type="nucleotide sequence ID" value="NZ_RQGG01000013.1"/>
</dbReference>
<dbReference type="AlphaFoldDB" id="A0A4R9JRT2"/>
<dbReference type="GO" id="GO:0120147">
    <property type="term" value="F:formylglycine-generating oxidase activity"/>
    <property type="evidence" value="ECO:0007669"/>
    <property type="project" value="TreeGrafter"/>
</dbReference>
<feature type="domain" description="Sulfatase-modifying factor enzyme-like" evidence="1">
    <location>
        <begin position="10"/>
        <end position="65"/>
    </location>
</feature>
<proteinExistence type="predicted"/>